<organism evidence="2 3">
    <name type="scientific">Caerostris extrusa</name>
    <name type="common">Bark spider</name>
    <name type="synonym">Caerostris bankana</name>
    <dbReference type="NCBI Taxonomy" id="172846"/>
    <lineage>
        <taxon>Eukaryota</taxon>
        <taxon>Metazoa</taxon>
        <taxon>Ecdysozoa</taxon>
        <taxon>Arthropoda</taxon>
        <taxon>Chelicerata</taxon>
        <taxon>Arachnida</taxon>
        <taxon>Araneae</taxon>
        <taxon>Araneomorphae</taxon>
        <taxon>Entelegynae</taxon>
        <taxon>Araneoidea</taxon>
        <taxon>Araneidae</taxon>
        <taxon>Caerostris</taxon>
    </lineage>
</organism>
<keyword evidence="3" id="KW-1185">Reference proteome</keyword>
<evidence type="ECO:0000313" key="2">
    <source>
        <dbReference type="EMBL" id="GIY92243.1"/>
    </source>
</evidence>
<dbReference type="EMBL" id="BPLR01000117">
    <property type="protein sequence ID" value="GIY92243.1"/>
    <property type="molecule type" value="Genomic_DNA"/>
</dbReference>
<feature type="chain" id="PRO_5043730475" description="Secreted protein" evidence="1">
    <location>
        <begin position="19"/>
        <end position="90"/>
    </location>
</feature>
<reference evidence="2 3" key="1">
    <citation type="submission" date="2021-06" db="EMBL/GenBank/DDBJ databases">
        <title>Caerostris extrusa draft genome.</title>
        <authorList>
            <person name="Kono N."/>
            <person name="Arakawa K."/>
        </authorList>
    </citation>
    <scope>NUCLEOTIDE SEQUENCE [LARGE SCALE GENOMIC DNA]</scope>
</reference>
<feature type="signal peptide" evidence="1">
    <location>
        <begin position="1"/>
        <end position="18"/>
    </location>
</feature>
<name>A0AAV4XCT1_CAEEX</name>
<evidence type="ECO:0000256" key="1">
    <source>
        <dbReference type="SAM" id="SignalP"/>
    </source>
</evidence>
<dbReference type="Proteomes" id="UP001054945">
    <property type="component" value="Unassembled WGS sequence"/>
</dbReference>
<dbReference type="AlphaFoldDB" id="A0AAV4XCT1"/>
<keyword evidence="1" id="KW-0732">Signal</keyword>
<evidence type="ECO:0000313" key="3">
    <source>
        <dbReference type="Proteomes" id="UP001054945"/>
    </source>
</evidence>
<accession>A0AAV4XCT1</accession>
<comment type="caution">
    <text evidence="2">The sequence shown here is derived from an EMBL/GenBank/DDBJ whole genome shotgun (WGS) entry which is preliminary data.</text>
</comment>
<gene>
    <name evidence="2" type="ORF">CEXT_591701</name>
</gene>
<evidence type="ECO:0008006" key="4">
    <source>
        <dbReference type="Google" id="ProtNLM"/>
    </source>
</evidence>
<proteinExistence type="predicted"/>
<protein>
    <recommendedName>
        <fullName evidence="4">Secreted protein</fullName>
    </recommendedName>
</protein>
<sequence length="90" mass="9808">MFLALPFSTVLLIAENQSCILPYKSYILTCVHRFVAPSPMMGLICIYSNPSVSCGTRGRGVSPDNEPPFPPLFPLMIKRGGPGVLHALYP</sequence>